<evidence type="ECO:0000256" key="5">
    <source>
        <dbReference type="ARBA" id="ARBA00022898"/>
    </source>
</evidence>
<dbReference type="Gene3D" id="3.20.10.10">
    <property type="entry name" value="D-amino Acid Aminotransferase, subunit A, domain 2"/>
    <property type="match status" value="1"/>
</dbReference>
<dbReference type="PIRSF" id="PIRSF006468">
    <property type="entry name" value="BCAT1"/>
    <property type="match status" value="1"/>
</dbReference>
<dbReference type="AlphaFoldDB" id="A0A6D2KG90"/>
<feature type="modified residue" description="N6-(pyridoxal phosphate)lysine" evidence="6">
    <location>
        <position position="203"/>
    </location>
</feature>
<dbReference type="EMBL" id="CACVBM020001385">
    <property type="protein sequence ID" value="CAA7048353.1"/>
    <property type="molecule type" value="Genomic_DNA"/>
</dbReference>
<evidence type="ECO:0000256" key="9">
    <source>
        <dbReference type="RuleBase" id="RU004517"/>
    </source>
</evidence>
<evidence type="ECO:0000313" key="11">
    <source>
        <dbReference type="Proteomes" id="UP000467841"/>
    </source>
</evidence>
<dbReference type="NCBIfam" id="NF009897">
    <property type="entry name" value="PRK13357.1"/>
    <property type="match status" value="1"/>
</dbReference>
<keyword evidence="3 9" id="KW-0032">Aminotransferase</keyword>
<evidence type="ECO:0000256" key="6">
    <source>
        <dbReference type="PIRSR" id="PIRSR006468-1"/>
    </source>
</evidence>
<dbReference type="InterPro" id="IPR018300">
    <property type="entry name" value="Aminotrans_IV_CS"/>
</dbReference>
<dbReference type="PANTHER" id="PTHR42825">
    <property type="entry name" value="AMINO ACID AMINOTRANSFERASE"/>
    <property type="match status" value="1"/>
</dbReference>
<dbReference type="PROSITE" id="PS00770">
    <property type="entry name" value="AA_TRANSFER_CLASS_4"/>
    <property type="match status" value="1"/>
</dbReference>
<comment type="catalytic activity">
    <reaction evidence="9">
        <text>L-isoleucine + 2-oxoglutarate = (S)-3-methyl-2-oxopentanoate + L-glutamate</text>
        <dbReference type="Rhea" id="RHEA:24801"/>
        <dbReference type="ChEBI" id="CHEBI:16810"/>
        <dbReference type="ChEBI" id="CHEBI:29985"/>
        <dbReference type="ChEBI" id="CHEBI:35146"/>
        <dbReference type="ChEBI" id="CHEBI:58045"/>
        <dbReference type="EC" id="2.6.1.42"/>
    </reaction>
</comment>
<comment type="cofactor">
    <cofactor evidence="1 8">
        <name>pyridoxal 5'-phosphate</name>
        <dbReference type="ChEBI" id="CHEBI:597326"/>
    </cofactor>
</comment>
<reference evidence="10" key="1">
    <citation type="submission" date="2020-01" db="EMBL/GenBank/DDBJ databases">
        <authorList>
            <person name="Mishra B."/>
        </authorList>
    </citation>
    <scope>NUCLEOTIDE SEQUENCE [LARGE SCALE GENOMIC DNA]</scope>
</reference>
<dbReference type="InterPro" id="IPR033939">
    <property type="entry name" value="BCAT_family"/>
</dbReference>
<dbReference type="NCBIfam" id="TIGR01123">
    <property type="entry name" value="ilvE_II"/>
    <property type="match status" value="1"/>
</dbReference>
<dbReference type="Pfam" id="PF01063">
    <property type="entry name" value="Aminotran_4"/>
    <property type="match status" value="1"/>
</dbReference>
<dbReference type="Proteomes" id="UP000467841">
    <property type="component" value="Unassembled WGS sequence"/>
</dbReference>
<dbReference type="PANTHER" id="PTHR42825:SF28">
    <property type="entry name" value="BRANCHED-CHAIN-AMINO-ACID AMINOTRANSFERASE 7-RELATED"/>
    <property type="match status" value="1"/>
</dbReference>
<proteinExistence type="inferred from homology"/>
<dbReference type="OrthoDB" id="409992at2759"/>
<protein>
    <recommendedName>
        <fullName evidence="9">Branched-chain-amino-acid aminotransferase</fullName>
        <ecNumber evidence="9">2.6.1.42</ecNumber>
    </recommendedName>
</protein>
<dbReference type="InterPro" id="IPR001544">
    <property type="entry name" value="Aminotrans_IV"/>
</dbReference>
<dbReference type="GO" id="GO:0009082">
    <property type="term" value="P:branched-chain amino acid biosynthetic process"/>
    <property type="evidence" value="ECO:0007669"/>
    <property type="project" value="UniProtKB-KW"/>
</dbReference>
<gene>
    <name evidence="10" type="ORF">MERR_LOCUS35588</name>
</gene>
<comment type="catalytic activity">
    <reaction evidence="9">
        <text>L-valine + 2-oxoglutarate = 3-methyl-2-oxobutanoate + L-glutamate</text>
        <dbReference type="Rhea" id="RHEA:24813"/>
        <dbReference type="ChEBI" id="CHEBI:11851"/>
        <dbReference type="ChEBI" id="CHEBI:16810"/>
        <dbReference type="ChEBI" id="CHEBI:29985"/>
        <dbReference type="ChEBI" id="CHEBI:57762"/>
        <dbReference type="EC" id="2.6.1.42"/>
    </reaction>
</comment>
<dbReference type="InterPro" id="IPR036038">
    <property type="entry name" value="Aminotransferase-like"/>
</dbReference>
<comment type="similarity">
    <text evidence="2 7">Belongs to the class-IV pyridoxal-phosphate-dependent aminotransferase family.</text>
</comment>
<dbReference type="InterPro" id="IPR005786">
    <property type="entry name" value="B_amino_transII"/>
</dbReference>
<evidence type="ECO:0000256" key="7">
    <source>
        <dbReference type="RuleBase" id="RU004106"/>
    </source>
</evidence>
<dbReference type="InterPro" id="IPR043132">
    <property type="entry name" value="BCAT-like_C"/>
</dbReference>
<dbReference type="CDD" id="cd01557">
    <property type="entry name" value="BCAT_beta_family"/>
    <property type="match status" value="1"/>
</dbReference>
<dbReference type="FunFam" id="3.30.470.10:FF:000003">
    <property type="entry name" value="Branched-chain-amino-acid aminotransferase"/>
    <property type="match status" value="1"/>
</dbReference>
<comment type="caution">
    <text evidence="10">The sequence shown here is derived from an EMBL/GenBank/DDBJ whole genome shotgun (WGS) entry which is preliminary data.</text>
</comment>
<comment type="catalytic activity">
    <reaction evidence="9">
        <text>L-leucine + 2-oxoglutarate = 4-methyl-2-oxopentanoate + L-glutamate</text>
        <dbReference type="Rhea" id="RHEA:18321"/>
        <dbReference type="ChEBI" id="CHEBI:16810"/>
        <dbReference type="ChEBI" id="CHEBI:17865"/>
        <dbReference type="ChEBI" id="CHEBI:29985"/>
        <dbReference type="ChEBI" id="CHEBI:57427"/>
        <dbReference type="EC" id="2.6.1.42"/>
    </reaction>
</comment>
<dbReference type="GO" id="GO:0005737">
    <property type="term" value="C:cytoplasm"/>
    <property type="evidence" value="ECO:0007669"/>
    <property type="project" value="UniProtKB-ARBA"/>
</dbReference>
<keyword evidence="5 8" id="KW-0663">Pyridoxal phosphate</keyword>
<evidence type="ECO:0000313" key="10">
    <source>
        <dbReference type="EMBL" id="CAA7048353.1"/>
    </source>
</evidence>
<organism evidence="10 11">
    <name type="scientific">Microthlaspi erraticum</name>
    <dbReference type="NCBI Taxonomy" id="1685480"/>
    <lineage>
        <taxon>Eukaryota</taxon>
        <taxon>Viridiplantae</taxon>
        <taxon>Streptophyta</taxon>
        <taxon>Embryophyta</taxon>
        <taxon>Tracheophyta</taxon>
        <taxon>Spermatophyta</taxon>
        <taxon>Magnoliopsida</taxon>
        <taxon>eudicotyledons</taxon>
        <taxon>Gunneridae</taxon>
        <taxon>Pentapetalae</taxon>
        <taxon>rosids</taxon>
        <taxon>malvids</taxon>
        <taxon>Brassicales</taxon>
        <taxon>Brassicaceae</taxon>
        <taxon>Coluteocarpeae</taxon>
        <taxon>Microthlaspi</taxon>
    </lineage>
</organism>
<keyword evidence="11" id="KW-1185">Reference proteome</keyword>
<name>A0A6D2KG90_9BRAS</name>
<dbReference type="GO" id="GO:0004084">
    <property type="term" value="F:branched-chain-amino-acid transaminase activity"/>
    <property type="evidence" value="ECO:0007669"/>
    <property type="project" value="UniProtKB-EC"/>
</dbReference>
<evidence type="ECO:0000256" key="8">
    <source>
        <dbReference type="RuleBase" id="RU004516"/>
    </source>
</evidence>
<keyword evidence="9" id="KW-0028">Amino-acid biosynthesis</keyword>
<dbReference type="GO" id="GO:0008652">
    <property type="term" value="P:amino acid biosynthetic process"/>
    <property type="evidence" value="ECO:0007669"/>
    <property type="project" value="UniProtKB-KW"/>
</dbReference>
<dbReference type="Gene3D" id="3.30.470.10">
    <property type="match status" value="1"/>
</dbReference>
<keyword evidence="4 9" id="KW-0808">Transferase</keyword>
<dbReference type="InterPro" id="IPR043131">
    <property type="entry name" value="BCAT-like_N"/>
</dbReference>
<sequence length="360" mass="39473">MTSSVHPSSSSLLTREGDEKYANVNWEELGFALIPTDYMYVAKCKQGESFSEGKIVPYGDISISPCAAIFNHGQGIFEGLKAYRTEDERITLFRPDQNGLRMQNGADRLCMTPPSVEQFVEAVKQTVLANKKWVPPPGKGTLYVRPLLIGSGPMLGIASAPEYTFLVYVSPVAEYHKVSSGPLNLEVNDKYRRSHAGGTGGVKSCINYCPIVKPVLEAKSAGFSDILFLDAATGRNIEEISTCNIFIVKGNIVSTPPISGTILPGITRKSIIELARDISYQVQERDVSVDELLEAEEVFCTGTATVVKAVETVTFHEKRVKYKTGEEALSTKLYTMLTNIQMGVVEDKKGWVVEIDGCHD</sequence>
<evidence type="ECO:0000256" key="1">
    <source>
        <dbReference type="ARBA" id="ARBA00001933"/>
    </source>
</evidence>
<evidence type="ECO:0000256" key="3">
    <source>
        <dbReference type="ARBA" id="ARBA00022576"/>
    </source>
</evidence>
<keyword evidence="9" id="KW-0100">Branched-chain amino acid biosynthesis</keyword>
<dbReference type="SUPFAM" id="SSF56752">
    <property type="entry name" value="D-aminoacid aminotransferase-like PLP-dependent enzymes"/>
    <property type="match status" value="1"/>
</dbReference>
<accession>A0A6D2KG90</accession>
<evidence type="ECO:0000256" key="2">
    <source>
        <dbReference type="ARBA" id="ARBA00009320"/>
    </source>
</evidence>
<evidence type="ECO:0000256" key="4">
    <source>
        <dbReference type="ARBA" id="ARBA00022679"/>
    </source>
</evidence>
<dbReference type="EC" id="2.6.1.42" evidence="9"/>
<dbReference type="FunFam" id="3.20.10.10:FF:000003">
    <property type="entry name" value="Branched-chain-amino-acid aminotransferase"/>
    <property type="match status" value="1"/>
</dbReference>